<reference evidence="3" key="1">
    <citation type="submission" date="2017-02" db="EMBL/GenBank/DDBJ databases">
        <authorList>
            <person name="Tafer H."/>
            <person name="Lopandic K."/>
        </authorList>
    </citation>
    <scope>NUCLEOTIDE SEQUENCE [LARGE SCALE GENOMIC DNA]</scope>
    <source>
        <strain evidence="3">CBS 366.77</strain>
    </source>
</reference>
<proteinExistence type="predicted"/>
<dbReference type="InterPro" id="IPR000073">
    <property type="entry name" value="AB_hydrolase_1"/>
</dbReference>
<dbReference type="PANTHER" id="PTHR43433">
    <property type="entry name" value="HYDROLASE, ALPHA/BETA FOLD FAMILY PROTEIN"/>
    <property type="match status" value="1"/>
</dbReference>
<evidence type="ECO:0000259" key="1">
    <source>
        <dbReference type="Pfam" id="PF00561"/>
    </source>
</evidence>
<comment type="caution">
    <text evidence="2">The sequence shown here is derived from an EMBL/GenBank/DDBJ whole genome shotgun (WGS) entry which is preliminary data.</text>
</comment>
<dbReference type="AlphaFoldDB" id="A0A3A2ZQI0"/>
<sequence>MDTDSQLTVKGASLSYRTIGTGPALILIPGGNGTAIFYESLAQALSSRFKVTIYDRRGFHRSPVYNSGTTPTGSTTMRTHAEDLAALITRVSPQGPASLFTCSGSATIATELLSYNPNLVHRVILHEPLFISLLPSPLQEKTKATGREVMTTYKNRGIGPANKLLMPLVHGAADWRRFKKTETYNRLASLSANNMTFYFENELPELVEYRVDEVWLAQFRDKLVLFIGSDMEPEPPSTSVRRLAEELQIALTTVEGGHSAYVTNVGETADAVIHTLLYPTSKI</sequence>
<name>A0A3A2ZQI0_9EURO</name>
<dbReference type="GO" id="GO:0004806">
    <property type="term" value="F:triacylglycerol lipase activity"/>
    <property type="evidence" value="ECO:0007669"/>
    <property type="project" value="TreeGrafter"/>
</dbReference>
<evidence type="ECO:0000313" key="2">
    <source>
        <dbReference type="EMBL" id="RJE25412.1"/>
    </source>
</evidence>
<dbReference type="Pfam" id="PF00561">
    <property type="entry name" value="Abhydrolase_1"/>
    <property type="match status" value="1"/>
</dbReference>
<dbReference type="SUPFAM" id="SSF53474">
    <property type="entry name" value="alpha/beta-Hydrolases"/>
    <property type="match status" value="1"/>
</dbReference>
<accession>A0A3A2ZQI0</accession>
<dbReference type="InterPro" id="IPR050471">
    <property type="entry name" value="AB_hydrolase"/>
</dbReference>
<feature type="domain" description="AB hydrolase-1" evidence="1">
    <location>
        <begin position="23"/>
        <end position="133"/>
    </location>
</feature>
<dbReference type="STRING" id="2070753.A0A3A2ZQI0"/>
<gene>
    <name evidence="2" type="ORF">PHISCL_02235</name>
</gene>
<dbReference type="EMBL" id="MVGC01000048">
    <property type="protein sequence ID" value="RJE25412.1"/>
    <property type="molecule type" value="Genomic_DNA"/>
</dbReference>
<dbReference type="InterPro" id="IPR029058">
    <property type="entry name" value="AB_hydrolase_fold"/>
</dbReference>
<dbReference type="Proteomes" id="UP000266188">
    <property type="component" value="Unassembled WGS sequence"/>
</dbReference>
<evidence type="ECO:0000313" key="3">
    <source>
        <dbReference type="Proteomes" id="UP000266188"/>
    </source>
</evidence>
<keyword evidence="3" id="KW-1185">Reference proteome</keyword>
<dbReference type="OrthoDB" id="408373at2759"/>
<organism evidence="2 3">
    <name type="scientific">Aspergillus sclerotialis</name>
    <dbReference type="NCBI Taxonomy" id="2070753"/>
    <lineage>
        <taxon>Eukaryota</taxon>
        <taxon>Fungi</taxon>
        <taxon>Dikarya</taxon>
        <taxon>Ascomycota</taxon>
        <taxon>Pezizomycotina</taxon>
        <taxon>Eurotiomycetes</taxon>
        <taxon>Eurotiomycetidae</taxon>
        <taxon>Eurotiales</taxon>
        <taxon>Aspergillaceae</taxon>
        <taxon>Aspergillus</taxon>
        <taxon>Aspergillus subgen. Polypaecilum</taxon>
    </lineage>
</organism>
<protein>
    <recommendedName>
        <fullName evidence="1">AB hydrolase-1 domain-containing protein</fullName>
    </recommendedName>
</protein>
<dbReference type="Gene3D" id="3.40.50.1820">
    <property type="entry name" value="alpha/beta hydrolase"/>
    <property type="match status" value="1"/>
</dbReference>
<dbReference type="GO" id="GO:0046503">
    <property type="term" value="P:glycerolipid catabolic process"/>
    <property type="evidence" value="ECO:0007669"/>
    <property type="project" value="TreeGrafter"/>
</dbReference>
<dbReference type="PANTHER" id="PTHR43433:SF5">
    <property type="entry name" value="AB HYDROLASE-1 DOMAIN-CONTAINING PROTEIN"/>
    <property type="match status" value="1"/>
</dbReference>